<evidence type="ECO:0000313" key="2">
    <source>
        <dbReference type="Proteomes" id="UP000499080"/>
    </source>
</evidence>
<evidence type="ECO:0000313" key="1">
    <source>
        <dbReference type="EMBL" id="GBL73163.1"/>
    </source>
</evidence>
<gene>
    <name evidence="1" type="ORF">AVEN_159240_1</name>
</gene>
<protein>
    <submittedName>
        <fullName evidence="1">Uncharacterized protein</fullName>
    </submittedName>
</protein>
<sequence length="86" mass="9412">MTAAAIASRTETGVLVANHLAKARHFPKEVCAITGGGTQSPTITILPGEATSCLLIRQQVISVYSRCSPVGFLWRKWIMDYNPYMD</sequence>
<reference evidence="1 2" key="1">
    <citation type="journal article" date="2019" name="Sci. Rep.">
        <title>Orb-weaving spider Araneus ventricosus genome elucidates the spidroin gene catalogue.</title>
        <authorList>
            <person name="Kono N."/>
            <person name="Nakamura H."/>
            <person name="Ohtoshi R."/>
            <person name="Moran D.A.P."/>
            <person name="Shinohara A."/>
            <person name="Yoshida Y."/>
            <person name="Fujiwara M."/>
            <person name="Mori M."/>
            <person name="Tomita M."/>
            <person name="Arakawa K."/>
        </authorList>
    </citation>
    <scope>NUCLEOTIDE SEQUENCE [LARGE SCALE GENOMIC DNA]</scope>
</reference>
<name>A0A4Y2A079_ARAVE</name>
<dbReference type="Proteomes" id="UP000499080">
    <property type="component" value="Unassembled WGS sequence"/>
</dbReference>
<keyword evidence="2" id="KW-1185">Reference proteome</keyword>
<proteinExistence type="predicted"/>
<organism evidence="1 2">
    <name type="scientific">Araneus ventricosus</name>
    <name type="common">Orbweaver spider</name>
    <name type="synonym">Epeira ventricosa</name>
    <dbReference type="NCBI Taxonomy" id="182803"/>
    <lineage>
        <taxon>Eukaryota</taxon>
        <taxon>Metazoa</taxon>
        <taxon>Ecdysozoa</taxon>
        <taxon>Arthropoda</taxon>
        <taxon>Chelicerata</taxon>
        <taxon>Arachnida</taxon>
        <taxon>Araneae</taxon>
        <taxon>Araneomorphae</taxon>
        <taxon>Entelegynae</taxon>
        <taxon>Araneoidea</taxon>
        <taxon>Araneidae</taxon>
        <taxon>Araneus</taxon>
    </lineage>
</organism>
<dbReference type="EMBL" id="BGPR01000003">
    <property type="protein sequence ID" value="GBL73163.1"/>
    <property type="molecule type" value="Genomic_DNA"/>
</dbReference>
<accession>A0A4Y2A079</accession>
<comment type="caution">
    <text evidence="1">The sequence shown here is derived from an EMBL/GenBank/DDBJ whole genome shotgun (WGS) entry which is preliminary data.</text>
</comment>
<dbReference type="AlphaFoldDB" id="A0A4Y2A079"/>